<evidence type="ECO:0000313" key="7">
    <source>
        <dbReference type="Proteomes" id="UP001500298"/>
    </source>
</evidence>
<evidence type="ECO:0000256" key="2">
    <source>
        <dbReference type="ARBA" id="ARBA00006906"/>
    </source>
</evidence>
<keyword evidence="4" id="KW-0456">Lyase</keyword>
<evidence type="ECO:0000256" key="3">
    <source>
        <dbReference type="ARBA" id="ARBA00011233"/>
    </source>
</evidence>
<gene>
    <name evidence="6" type="ORF">GCM10023331_36870</name>
</gene>
<dbReference type="Gene3D" id="3.20.20.70">
    <property type="entry name" value="Aldolase class I"/>
    <property type="match status" value="1"/>
</dbReference>
<accession>A0ABP9DLA7</accession>
<comment type="subunit">
    <text evidence="3">Homotrimer.</text>
</comment>
<dbReference type="SUPFAM" id="SSF51569">
    <property type="entry name" value="Aldolase"/>
    <property type="match status" value="1"/>
</dbReference>
<dbReference type="EMBL" id="BAABJX010000059">
    <property type="protein sequence ID" value="GAA4848746.1"/>
    <property type="molecule type" value="Genomic_DNA"/>
</dbReference>
<comment type="similarity">
    <text evidence="2">Belongs to the KHG/KDPG aldolase family.</text>
</comment>
<reference evidence="7" key="1">
    <citation type="journal article" date="2019" name="Int. J. Syst. Evol. Microbiol.">
        <title>The Global Catalogue of Microorganisms (GCM) 10K type strain sequencing project: providing services to taxonomists for standard genome sequencing and annotation.</title>
        <authorList>
            <consortium name="The Broad Institute Genomics Platform"/>
            <consortium name="The Broad Institute Genome Sequencing Center for Infectious Disease"/>
            <person name="Wu L."/>
            <person name="Ma J."/>
        </authorList>
    </citation>
    <scope>NUCLEOTIDE SEQUENCE [LARGE SCALE GENOMIC DNA]</scope>
    <source>
        <strain evidence="7">JCM 18326</strain>
    </source>
</reference>
<dbReference type="PANTHER" id="PTHR30246">
    <property type="entry name" value="2-KETO-3-DEOXY-6-PHOSPHOGLUCONATE ALDOLASE"/>
    <property type="match status" value="1"/>
</dbReference>
<dbReference type="PANTHER" id="PTHR30246:SF1">
    <property type="entry name" value="2-DEHYDRO-3-DEOXY-6-PHOSPHOGALACTONATE ALDOLASE-RELATED"/>
    <property type="match status" value="1"/>
</dbReference>
<evidence type="ECO:0000256" key="5">
    <source>
        <dbReference type="ARBA" id="ARBA00023277"/>
    </source>
</evidence>
<dbReference type="InterPro" id="IPR000887">
    <property type="entry name" value="Aldlse_KDPG_KHG"/>
</dbReference>
<dbReference type="Proteomes" id="UP001500298">
    <property type="component" value="Unassembled WGS sequence"/>
</dbReference>
<dbReference type="RefSeq" id="WP_345374528.1">
    <property type="nucleotide sequence ID" value="NZ_BAABJX010000059.1"/>
</dbReference>
<keyword evidence="7" id="KW-1185">Reference proteome</keyword>
<evidence type="ECO:0000256" key="1">
    <source>
        <dbReference type="ARBA" id="ARBA00004761"/>
    </source>
</evidence>
<sequence length="230" mass="24807">MHQTANTSAIVLEKIQRTGILPLIYHEDASFMVSLLTACYEAGIRAFEFTNRGLPAPSVFKELLAQRAQYYPEMALGIGSVLDTATCQVYLDLGADFIVAPILDPEVGALCQQHGTPWIPGCGTLTEVINAQRLGAPLTKIFPGSVLGPTFVKSVLGPCPDLKIMPTGGVQTTEENLKQWFDAGVFCVGLGSQLFTNPTQGVFPEAIKDKVIEVIETVAQLREGKAEKIL</sequence>
<proteinExistence type="inferred from homology"/>
<organism evidence="6 7">
    <name type="scientific">Algivirga pacifica</name>
    <dbReference type="NCBI Taxonomy" id="1162670"/>
    <lineage>
        <taxon>Bacteria</taxon>
        <taxon>Pseudomonadati</taxon>
        <taxon>Bacteroidota</taxon>
        <taxon>Cytophagia</taxon>
        <taxon>Cytophagales</taxon>
        <taxon>Flammeovirgaceae</taxon>
        <taxon>Algivirga</taxon>
    </lineage>
</organism>
<evidence type="ECO:0000313" key="6">
    <source>
        <dbReference type="EMBL" id="GAA4848746.1"/>
    </source>
</evidence>
<evidence type="ECO:0000256" key="4">
    <source>
        <dbReference type="ARBA" id="ARBA00023239"/>
    </source>
</evidence>
<name>A0ABP9DLA7_9BACT</name>
<dbReference type="Pfam" id="PF01081">
    <property type="entry name" value="Aldolase"/>
    <property type="match status" value="1"/>
</dbReference>
<keyword evidence="5" id="KW-0119">Carbohydrate metabolism</keyword>
<protein>
    <submittedName>
        <fullName evidence="6">Bifunctional 4-hydroxy-2-oxoglutarate aldolase/2-dehydro-3-deoxy-phosphogluconate aldolase</fullName>
    </submittedName>
</protein>
<comment type="pathway">
    <text evidence="1">Carbohydrate acid metabolism.</text>
</comment>
<dbReference type="InterPro" id="IPR013785">
    <property type="entry name" value="Aldolase_TIM"/>
</dbReference>
<comment type="caution">
    <text evidence="6">The sequence shown here is derived from an EMBL/GenBank/DDBJ whole genome shotgun (WGS) entry which is preliminary data.</text>
</comment>
<dbReference type="CDD" id="cd00452">
    <property type="entry name" value="KDPG_aldolase"/>
    <property type="match status" value="1"/>
</dbReference>